<dbReference type="GO" id="GO:0030170">
    <property type="term" value="F:pyridoxal phosphate binding"/>
    <property type="evidence" value="ECO:0007669"/>
    <property type="project" value="InterPro"/>
</dbReference>
<sequence>MLEHGGRLDEAILRYGHPRAAWLDLSTGINPQAYPVPPVPTERWQRLPEDDTALLDAAWRYYGSTALLPVAGSQAAIQTLPALFATARVGLVMPTYAEHARAWQPHRPRHLSRDDVDTALDSLDVLVLVNPNNPTGARVGADTLRRWHRRLTQRGGTLIVDEAFADADAADSLAADAGRAGLVVLRSLGKFFGLAGARVGFVLAPETVREALAERLGPWTLSGPAQYVATQALADTAWQAGMRTHLAQASTRLDALLVAHGAAPTRGCALFRWLPTPAARQWQDHLARHAIWVRAFDSPASLRIGLPGTEAGWQRLDDALRAGTRAGWRLTMETIPE</sequence>
<dbReference type="InterPro" id="IPR005860">
    <property type="entry name" value="CobD"/>
</dbReference>
<evidence type="ECO:0000256" key="5">
    <source>
        <dbReference type="ARBA" id="ARBA00022573"/>
    </source>
</evidence>
<keyword evidence="5" id="KW-0169">Cobalamin biosynthesis</keyword>
<evidence type="ECO:0000256" key="2">
    <source>
        <dbReference type="ARBA" id="ARBA00003444"/>
    </source>
</evidence>
<reference evidence="11 12" key="1">
    <citation type="submission" date="2020-02" db="EMBL/GenBank/DDBJ databases">
        <title>Nitrogenibacter mangrovi gen. nov., sp. nov. isolated from mangrove sediment, a denitrifying betaproteobacterium.</title>
        <authorList>
            <person name="Liao H."/>
            <person name="Tian Y."/>
        </authorList>
    </citation>
    <scope>NUCLEOTIDE SEQUENCE [LARGE SCALE GENOMIC DNA]</scope>
    <source>
        <strain evidence="11 12">M9-3-2</strain>
    </source>
</reference>
<dbReference type="Proteomes" id="UP000501991">
    <property type="component" value="Chromosome"/>
</dbReference>
<dbReference type="PANTHER" id="PTHR42885">
    <property type="entry name" value="HISTIDINOL-PHOSPHATE AMINOTRANSFERASE-RELATED"/>
    <property type="match status" value="1"/>
</dbReference>
<dbReference type="CDD" id="cd00609">
    <property type="entry name" value="AAT_like"/>
    <property type="match status" value="1"/>
</dbReference>
<evidence type="ECO:0000256" key="9">
    <source>
        <dbReference type="ARBA" id="ARBA00048531"/>
    </source>
</evidence>
<dbReference type="GO" id="GO:0048472">
    <property type="term" value="F:threonine-phosphate decarboxylase activity"/>
    <property type="evidence" value="ECO:0007669"/>
    <property type="project" value="UniProtKB-EC"/>
</dbReference>
<name>A0A6C1B742_9RHOO</name>
<comment type="pathway">
    <text evidence="3">Cofactor biosynthesis; adenosylcobalamin biosynthesis.</text>
</comment>
<dbReference type="InterPro" id="IPR015424">
    <property type="entry name" value="PyrdxlP-dep_Trfase"/>
</dbReference>
<keyword evidence="12" id="KW-1185">Reference proteome</keyword>
<evidence type="ECO:0000256" key="8">
    <source>
        <dbReference type="ARBA" id="ARBA00029996"/>
    </source>
</evidence>
<gene>
    <name evidence="11" type="ORF">G3580_17110</name>
</gene>
<dbReference type="Gene3D" id="3.40.640.10">
    <property type="entry name" value="Type I PLP-dependent aspartate aminotransferase-like (Major domain)"/>
    <property type="match status" value="1"/>
</dbReference>
<protein>
    <recommendedName>
        <fullName evidence="4">threonine-phosphate decarboxylase</fullName>
        <ecNumber evidence="4">4.1.1.81</ecNumber>
    </recommendedName>
    <alternativeName>
        <fullName evidence="8">L-threonine-O-3-phosphate decarboxylase</fullName>
    </alternativeName>
</protein>
<evidence type="ECO:0000313" key="11">
    <source>
        <dbReference type="EMBL" id="QID19183.1"/>
    </source>
</evidence>
<dbReference type="InterPro" id="IPR015422">
    <property type="entry name" value="PyrdxlP-dep_Trfase_small"/>
</dbReference>
<dbReference type="NCBIfam" id="TIGR01140">
    <property type="entry name" value="L_thr_O3P_dcar"/>
    <property type="match status" value="1"/>
</dbReference>
<dbReference type="KEGG" id="azq:G3580_17110"/>
<dbReference type="Gene3D" id="3.90.1150.10">
    <property type="entry name" value="Aspartate Aminotransferase, domain 1"/>
    <property type="match status" value="1"/>
</dbReference>
<keyword evidence="6" id="KW-0663">Pyridoxal phosphate</keyword>
<evidence type="ECO:0000313" key="12">
    <source>
        <dbReference type="Proteomes" id="UP000501991"/>
    </source>
</evidence>
<dbReference type="PANTHER" id="PTHR42885:SF1">
    <property type="entry name" value="THREONINE-PHOSPHATE DECARBOXYLASE"/>
    <property type="match status" value="1"/>
</dbReference>
<evidence type="ECO:0000256" key="7">
    <source>
        <dbReference type="ARBA" id="ARBA00023239"/>
    </source>
</evidence>
<accession>A0A6C1B742</accession>
<dbReference type="GO" id="GO:0009236">
    <property type="term" value="P:cobalamin biosynthetic process"/>
    <property type="evidence" value="ECO:0007669"/>
    <property type="project" value="UniProtKB-UniPathway"/>
</dbReference>
<dbReference type="InterPro" id="IPR015421">
    <property type="entry name" value="PyrdxlP-dep_Trfase_major"/>
</dbReference>
<proteinExistence type="predicted"/>
<comment type="cofactor">
    <cofactor evidence="1">
        <name>pyridoxal 5'-phosphate</name>
        <dbReference type="ChEBI" id="CHEBI:597326"/>
    </cofactor>
</comment>
<evidence type="ECO:0000256" key="1">
    <source>
        <dbReference type="ARBA" id="ARBA00001933"/>
    </source>
</evidence>
<dbReference type="SUPFAM" id="SSF53383">
    <property type="entry name" value="PLP-dependent transferases"/>
    <property type="match status" value="1"/>
</dbReference>
<dbReference type="UniPathway" id="UPA00148"/>
<comment type="catalytic activity">
    <reaction evidence="9">
        <text>O-phospho-L-threonine + H(+) = (R)-1-aminopropan-2-yl phosphate + CO2</text>
        <dbReference type="Rhea" id="RHEA:11492"/>
        <dbReference type="ChEBI" id="CHEBI:15378"/>
        <dbReference type="ChEBI" id="CHEBI:16526"/>
        <dbReference type="ChEBI" id="CHEBI:58563"/>
        <dbReference type="ChEBI" id="CHEBI:58675"/>
        <dbReference type="EC" id="4.1.1.81"/>
    </reaction>
</comment>
<dbReference type="EC" id="4.1.1.81" evidence="4"/>
<dbReference type="InterPro" id="IPR004839">
    <property type="entry name" value="Aminotransferase_I/II_large"/>
</dbReference>
<comment type="function">
    <text evidence="2">Decarboxylates L-threonine-O-3-phosphate to yield (R)-1-amino-2-propanol O-2-phosphate, the precursor for the linkage between the nucleotide loop and the corrin ring in cobalamin.</text>
</comment>
<dbReference type="RefSeq" id="WP_173767541.1">
    <property type="nucleotide sequence ID" value="NZ_CP048836.1"/>
</dbReference>
<organism evidence="11 12">
    <name type="scientific">Nitrogeniibacter mangrovi</name>
    <dbReference type="NCBI Taxonomy" id="2016596"/>
    <lineage>
        <taxon>Bacteria</taxon>
        <taxon>Pseudomonadati</taxon>
        <taxon>Pseudomonadota</taxon>
        <taxon>Betaproteobacteria</taxon>
        <taxon>Rhodocyclales</taxon>
        <taxon>Zoogloeaceae</taxon>
        <taxon>Nitrogeniibacter</taxon>
    </lineage>
</organism>
<evidence type="ECO:0000256" key="6">
    <source>
        <dbReference type="ARBA" id="ARBA00022898"/>
    </source>
</evidence>
<evidence type="ECO:0000256" key="3">
    <source>
        <dbReference type="ARBA" id="ARBA00004953"/>
    </source>
</evidence>
<dbReference type="EMBL" id="CP048836">
    <property type="protein sequence ID" value="QID19183.1"/>
    <property type="molecule type" value="Genomic_DNA"/>
</dbReference>
<dbReference type="InterPro" id="IPR004838">
    <property type="entry name" value="NHTrfase_class1_PyrdxlP-BS"/>
</dbReference>
<dbReference type="PROSITE" id="PS00105">
    <property type="entry name" value="AA_TRANSFER_CLASS_1"/>
    <property type="match status" value="1"/>
</dbReference>
<dbReference type="AlphaFoldDB" id="A0A6C1B742"/>
<feature type="domain" description="Aminotransferase class I/classII large" evidence="10">
    <location>
        <begin position="53"/>
        <end position="312"/>
    </location>
</feature>
<evidence type="ECO:0000259" key="10">
    <source>
        <dbReference type="Pfam" id="PF00155"/>
    </source>
</evidence>
<evidence type="ECO:0000256" key="4">
    <source>
        <dbReference type="ARBA" id="ARBA00012285"/>
    </source>
</evidence>
<keyword evidence="7 11" id="KW-0456">Lyase</keyword>
<dbReference type="Pfam" id="PF00155">
    <property type="entry name" value="Aminotran_1_2"/>
    <property type="match status" value="1"/>
</dbReference>